<dbReference type="Proteomes" id="UP000640052">
    <property type="component" value="Unassembled WGS sequence"/>
</dbReference>
<comment type="caution">
    <text evidence="3">The sequence shown here is derived from an EMBL/GenBank/DDBJ whole genome shotgun (WGS) entry which is preliminary data.</text>
</comment>
<evidence type="ECO:0000313" key="3">
    <source>
        <dbReference type="EMBL" id="GIH22603.1"/>
    </source>
</evidence>
<keyword evidence="1" id="KW-0732">Signal</keyword>
<dbReference type="InterPro" id="IPR000772">
    <property type="entry name" value="Ricin_B_lectin"/>
</dbReference>
<accession>A0A919Q814</accession>
<feature type="signal peptide" evidence="1">
    <location>
        <begin position="1"/>
        <end position="36"/>
    </location>
</feature>
<dbReference type="RefSeq" id="WP_204039441.1">
    <property type="nucleotide sequence ID" value="NZ_BOOA01000005.1"/>
</dbReference>
<keyword evidence="4" id="KW-1185">Reference proteome</keyword>
<dbReference type="CDD" id="cd00161">
    <property type="entry name" value="beta-trefoil_Ricin-like"/>
    <property type="match status" value="2"/>
</dbReference>
<organism evidence="3 4">
    <name type="scientific">Acrocarpospora phusangensis</name>
    <dbReference type="NCBI Taxonomy" id="1070424"/>
    <lineage>
        <taxon>Bacteria</taxon>
        <taxon>Bacillati</taxon>
        <taxon>Actinomycetota</taxon>
        <taxon>Actinomycetes</taxon>
        <taxon>Streptosporangiales</taxon>
        <taxon>Streptosporangiaceae</taxon>
        <taxon>Acrocarpospora</taxon>
    </lineage>
</organism>
<feature type="chain" id="PRO_5037634356" description="Ricin B lectin domain-containing protein" evidence="1">
    <location>
        <begin position="37"/>
        <end position="340"/>
    </location>
</feature>
<gene>
    <name evidence="3" type="ORF">Aph01nite_09130</name>
</gene>
<dbReference type="SMART" id="SM00458">
    <property type="entry name" value="RICIN"/>
    <property type="match status" value="1"/>
</dbReference>
<dbReference type="PROSITE" id="PS50231">
    <property type="entry name" value="RICIN_B_LECTIN"/>
    <property type="match status" value="2"/>
</dbReference>
<proteinExistence type="predicted"/>
<name>A0A919Q814_9ACTN</name>
<evidence type="ECO:0000259" key="2">
    <source>
        <dbReference type="SMART" id="SM00458"/>
    </source>
</evidence>
<dbReference type="EMBL" id="BOOA01000005">
    <property type="protein sequence ID" value="GIH22603.1"/>
    <property type="molecule type" value="Genomic_DNA"/>
</dbReference>
<sequence length="340" mass="37296">MRHRSHLRRWRRLVARLSLLSLTCGLVVGLGPGAQAATQALPAKIVISAYLSDPLCVRAASDGTTVTVEHCGQVPPVVPSTMQFRPAPVTNSVKLTIGDNRCLSVPGSSTAVGTRIAQESCANAARMYWYFDRWDDVTYKLRNGHSGLCLSLNGTRTYAVQEPCSYADDWAVSPIGGRTTFRAGHSGKCLDVDDSGGDDVSGAPAQQWTCLGPDQDNQQFTLELDSLPRLDYDLPARYGLRARHSGLCLDHAQNFRNGARVRQRPCDYYTGGWYLNPIDLNGASMVFQVWEDHSHAYDRTCLDVDNTGGGLQDGTKAQIWLCLGSGQTNQLWRLVQFVTT</sequence>
<dbReference type="SUPFAM" id="SSF50370">
    <property type="entry name" value="Ricin B-like lectins"/>
    <property type="match status" value="2"/>
</dbReference>
<dbReference type="InterPro" id="IPR035992">
    <property type="entry name" value="Ricin_B-like_lectins"/>
</dbReference>
<dbReference type="Pfam" id="PF14200">
    <property type="entry name" value="RicinB_lectin_2"/>
    <property type="match status" value="2"/>
</dbReference>
<evidence type="ECO:0000313" key="4">
    <source>
        <dbReference type="Proteomes" id="UP000640052"/>
    </source>
</evidence>
<reference evidence="3" key="1">
    <citation type="submission" date="2021-01" db="EMBL/GenBank/DDBJ databases">
        <title>Whole genome shotgun sequence of Acrocarpospora phusangensis NBRC 108782.</title>
        <authorList>
            <person name="Komaki H."/>
            <person name="Tamura T."/>
        </authorList>
    </citation>
    <scope>NUCLEOTIDE SEQUENCE</scope>
    <source>
        <strain evidence="3">NBRC 108782</strain>
    </source>
</reference>
<evidence type="ECO:0000256" key="1">
    <source>
        <dbReference type="SAM" id="SignalP"/>
    </source>
</evidence>
<dbReference type="AlphaFoldDB" id="A0A919Q814"/>
<dbReference type="Gene3D" id="2.80.10.50">
    <property type="match status" value="3"/>
</dbReference>
<protein>
    <recommendedName>
        <fullName evidence="2">Ricin B lectin domain-containing protein</fullName>
    </recommendedName>
</protein>
<feature type="domain" description="Ricin B lectin" evidence="2">
    <location>
        <begin position="91"/>
        <end position="223"/>
    </location>
</feature>